<evidence type="ECO:0000256" key="5">
    <source>
        <dbReference type="ARBA" id="ARBA00022692"/>
    </source>
</evidence>
<comment type="similarity">
    <text evidence="2 8">Belongs to the prokaryotic riboflavin transporter (P-RFT) (TC 2.A.87) family.</text>
</comment>
<dbReference type="GO" id="GO:0032217">
    <property type="term" value="F:riboflavin transmembrane transporter activity"/>
    <property type="evidence" value="ECO:0007669"/>
    <property type="project" value="UniProtKB-UniRule"/>
</dbReference>
<keyword evidence="7 8" id="KW-0472">Membrane</keyword>
<evidence type="ECO:0000256" key="2">
    <source>
        <dbReference type="ARBA" id="ARBA00005540"/>
    </source>
</evidence>
<keyword evidence="3 8" id="KW-0813">Transport</keyword>
<dbReference type="InterPro" id="IPR024529">
    <property type="entry name" value="ECF_trnsprt_substrate-spec"/>
</dbReference>
<dbReference type="AlphaFoldDB" id="A0A9D0ZJK4"/>
<dbReference type="Pfam" id="PF12822">
    <property type="entry name" value="ECF_trnsprt"/>
    <property type="match status" value="1"/>
</dbReference>
<accession>A0A9D0ZJK4</accession>
<dbReference type="InterPro" id="IPR025720">
    <property type="entry name" value="RibU"/>
</dbReference>
<keyword evidence="6 9" id="KW-1133">Transmembrane helix</keyword>
<organism evidence="10 11">
    <name type="scientific">Candidatus Pullichristensenella stercorigallinarum</name>
    <dbReference type="NCBI Taxonomy" id="2840909"/>
    <lineage>
        <taxon>Bacteria</taxon>
        <taxon>Bacillati</taxon>
        <taxon>Bacillota</taxon>
        <taxon>Clostridia</taxon>
        <taxon>Candidatus Pullichristensenella</taxon>
    </lineage>
</organism>
<feature type="transmembrane region" description="Helical" evidence="9">
    <location>
        <begin position="75"/>
        <end position="97"/>
    </location>
</feature>
<feature type="transmembrane region" description="Helical" evidence="9">
    <location>
        <begin position="42"/>
        <end position="63"/>
    </location>
</feature>
<evidence type="ECO:0000313" key="10">
    <source>
        <dbReference type="EMBL" id="HIQ81732.1"/>
    </source>
</evidence>
<evidence type="ECO:0000256" key="9">
    <source>
        <dbReference type="SAM" id="Phobius"/>
    </source>
</evidence>
<keyword evidence="5 9" id="KW-0812">Transmembrane</keyword>
<comment type="subcellular location">
    <subcellularLocation>
        <location evidence="1">Cell membrane</location>
        <topology evidence="1">Multi-pass membrane protein</topology>
    </subcellularLocation>
</comment>
<proteinExistence type="inferred from homology"/>
<sequence length="217" mass="23195">MNFKTKKIAMLGVLAALAYLSVVLINIPVVSVDFLKYEPKDVIITLGGFMFGPVSAALLSVVVSFLEMVTISSTGIIGCVMNILSTWGFACVATLIYKRVHTLKGAIIGLAAGCLTATALMLLWNYLITPLYMGLAREAVVEMLLPIFLPYNLLKCAMNAALTMLIYKPLVTALRRANLLEPSGAQAAGTRNMGIILVSLLVVATCILCVLVLRGAI</sequence>
<name>A0A9D0ZJK4_9FIRM</name>
<dbReference type="Proteomes" id="UP000824260">
    <property type="component" value="Unassembled WGS sequence"/>
</dbReference>
<dbReference type="GO" id="GO:0005886">
    <property type="term" value="C:plasma membrane"/>
    <property type="evidence" value="ECO:0007669"/>
    <property type="project" value="UniProtKB-SubCell"/>
</dbReference>
<protein>
    <recommendedName>
        <fullName evidence="8">Riboflavin transporter</fullName>
    </recommendedName>
</protein>
<comment type="caution">
    <text evidence="10">The sequence shown here is derived from an EMBL/GenBank/DDBJ whole genome shotgun (WGS) entry which is preliminary data.</text>
</comment>
<reference evidence="10" key="2">
    <citation type="journal article" date="2021" name="PeerJ">
        <title>Extensive microbial diversity within the chicken gut microbiome revealed by metagenomics and culture.</title>
        <authorList>
            <person name="Gilroy R."/>
            <person name="Ravi A."/>
            <person name="Getino M."/>
            <person name="Pursley I."/>
            <person name="Horton D.L."/>
            <person name="Alikhan N.F."/>
            <person name="Baker D."/>
            <person name="Gharbi K."/>
            <person name="Hall N."/>
            <person name="Watson M."/>
            <person name="Adriaenssens E.M."/>
            <person name="Foster-Nyarko E."/>
            <person name="Jarju S."/>
            <person name="Secka A."/>
            <person name="Antonio M."/>
            <person name="Oren A."/>
            <person name="Chaudhuri R.R."/>
            <person name="La Ragione R."/>
            <person name="Hildebrand F."/>
            <person name="Pallen M.J."/>
        </authorList>
    </citation>
    <scope>NUCLEOTIDE SEQUENCE</scope>
    <source>
        <strain evidence="10">ChiSjej6B24-2974</strain>
    </source>
</reference>
<keyword evidence="4 8" id="KW-1003">Cell membrane</keyword>
<dbReference type="EMBL" id="DVFZ01000014">
    <property type="protein sequence ID" value="HIQ81732.1"/>
    <property type="molecule type" value="Genomic_DNA"/>
</dbReference>
<evidence type="ECO:0000256" key="7">
    <source>
        <dbReference type="ARBA" id="ARBA00023136"/>
    </source>
</evidence>
<feature type="transmembrane region" description="Helical" evidence="9">
    <location>
        <begin position="103"/>
        <end position="127"/>
    </location>
</feature>
<comment type="function">
    <text evidence="8">Probably a riboflavin-binding protein that interacts with the energy-coupling factor (ECF) ABC-transporter complex.</text>
</comment>
<evidence type="ECO:0000256" key="1">
    <source>
        <dbReference type="ARBA" id="ARBA00004651"/>
    </source>
</evidence>
<feature type="transmembrane region" description="Helical" evidence="9">
    <location>
        <begin position="9"/>
        <end position="30"/>
    </location>
</feature>
<feature type="transmembrane region" description="Helical" evidence="9">
    <location>
        <begin position="193"/>
        <end position="213"/>
    </location>
</feature>
<evidence type="ECO:0000313" key="11">
    <source>
        <dbReference type="Proteomes" id="UP000824260"/>
    </source>
</evidence>
<evidence type="ECO:0000256" key="6">
    <source>
        <dbReference type="ARBA" id="ARBA00022989"/>
    </source>
</evidence>
<gene>
    <name evidence="10" type="ORF">IAA52_01380</name>
</gene>
<reference evidence="10" key="1">
    <citation type="submission" date="2020-10" db="EMBL/GenBank/DDBJ databases">
        <authorList>
            <person name="Gilroy R."/>
        </authorList>
    </citation>
    <scope>NUCLEOTIDE SEQUENCE</scope>
    <source>
        <strain evidence="10">ChiSjej6B24-2974</strain>
    </source>
</reference>
<dbReference type="PANTHER" id="PTHR38438">
    <property type="entry name" value="RIBOFLAVIN TRANSPORTER RIBU"/>
    <property type="match status" value="1"/>
</dbReference>
<evidence type="ECO:0000256" key="3">
    <source>
        <dbReference type="ARBA" id="ARBA00022448"/>
    </source>
</evidence>
<dbReference type="PIRSF" id="PIRSF037778">
    <property type="entry name" value="UCP037778_transp_RibU"/>
    <property type="match status" value="1"/>
</dbReference>
<evidence type="ECO:0000256" key="4">
    <source>
        <dbReference type="ARBA" id="ARBA00022475"/>
    </source>
</evidence>
<dbReference type="PANTHER" id="PTHR38438:SF1">
    <property type="entry name" value="RIBOFLAVIN TRANSPORTER RIBU"/>
    <property type="match status" value="1"/>
</dbReference>
<evidence type="ECO:0000256" key="8">
    <source>
        <dbReference type="PIRNR" id="PIRNR037778"/>
    </source>
</evidence>
<dbReference type="Gene3D" id="1.10.1760.20">
    <property type="match status" value="1"/>
</dbReference>